<dbReference type="Gene3D" id="3.30.780.10">
    <property type="entry name" value="SUI1-like domain"/>
    <property type="match status" value="1"/>
</dbReference>
<dbReference type="GO" id="GO:0003743">
    <property type="term" value="F:translation initiation factor activity"/>
    <property type="evidence" value="ECO:0007669"/>
    <property type="project" value="UniProtKB-KW"/>
</dbReference>
<dbReference type="PANTHER" id="PTHR12789:SF0">
    <property type="entry name" value="DENSITY-REGULATED PROTEIN"/>
    <property type="match status" value="1"/>
</dbReference>
<sequence length="76" mass="8263">MRVRLETKGRKGKGVTVISGLPLDGADLERLCRQIKQRCGSGGTVKDGTIEIQGDHRERIMEDLSGQGWTVKRAGG</sequence>
<dbReference type="Pfam" id="PF01253">
    <property type="entry name" value="SUI1"/>
    <property type="match status" value="1"/>
</dbReference>
<dbReference type="Proteomes" id="UP000266313">
    <property type="component" value="Chromosome"/>
</dbReference>
<dbReference type="PROSITE" id="PS50296">
    <property type="entry name" value="SUI1"/>
    <property type="match status" value="1"/>
</dbReference>
<organism evidence="5 6">
    <name type="scientific">Methylocaldum marinum</name>
    <dbReference type="NCBI Taxonomy" id="1432792"/>
    <lineage>
        <taxon>Bacteria</taxon>
        <taxon>Pseudomonadati</taxon>
        <taxon>Pseudomonadota</taxon>
        <taxon>Gammaproteobacteria</taxon>
        <taxon>Methylococcales</taxon>
        <taxon>Methylococcaceae</taxon>
        <taxon>Methylocaldum</taxon>
    </lineage>
</organism>
<dbReference type="GO" id="GO:0006417">
    <property type="term" value="P:regulation of translation"/>
    <property type="evidence" value="ECO:0007669"/>
    <property type="project" value="UniProtKB-KW"/>
</dbReference>
<dbReference type="GO" id="GO:0001731">
    <property type="term" value="P:formation of translation preinitiation complex"/>
    <property type="evidence" value="ECO:0007669"/>
    <property type="project" value="TreeGrafter"/>
</dbReference>
<keyword evidence="3" id="KW-0648">Protein biosynthesis</keyword>
<dbReference type="AlphaFoldDB" id="A0A250L0K2"/>
<evidence type="ECO:0000256" key="3">
    <source>
        <dbReference type="ARBA" id="ARBA00022917"/>
    </source>
</evidence>
<dbReference type="PANTHER" id="PTHR12789">
    <property type="entry name" value="DENSITY-REGULATED PROTEIN HOMOLOG"/>
    <property type="match status" value="1"/>
</dbReference>
<comment type="similarity">
    <text evidence="1">Belongs to the SUI1 family.</text>
</comment>
<dbReference type="PIRSF" id="PIRSF037511">
    <property type="entry name" value="Transl_init_SUI1_pro"/>
    <property type="match status" value="1"/>
</dbReference>
<dbReference type="EMBL" id="AP017928">
    <property type="protein sequence ID" value="BBA36771.1"/>
    <property type="molecule type" value="Genomic_DNA"/>
</dbReference>
<dbReference type="InterPro" id="IPR001950">
    <property type="entry name" value="SUI1"/>
</dbReference>
<evidence type="ECO:0000256" key="2">
    <source>
        <dbReference type="ARBA" id="ARBA00022845"/>
    </source>
</evidence>
<protein>
    <submittedName>
        <fullName evidence="5">Translation initiation factor Sui1</fullName>
    </submittedName>
</protein>
<dbReference type="InterPro" id="IPR050318">
    <property type="entry name" value="DENR/SUI1_TIF"/>
</dbReference>
<feature type="domain" description="SUI1" evidence="4">
    <location>
        <begin position="7"/>
        <end position="68"/>
    </location>
</feature>
<dbReference type="GO" id="GO:0002188">
    <property type="term" value="P:translation reinitiation"/>
    <property type="evidence" value="ECO:0007669"/>
    <property type="project" value="TreeGrafter"/>
</dbReference>
<dbReference type="KEGG" id="mmai:sS8_4848"/>
<dbReference type="GO" id="GO:0003729">
    <property type="term" value="F:mRNA binding"/>
    <property type="evidence" value="ECO:0007669"/>
    <property type="project" value="TreeGrafter"/>
</dbReference>
<proteinExistence type="inferred from homology"/>
<evidence type="ECO:0000259" key="4">
    <source>
        <dbReference type="PROSITE" id="PS50296"/>
    </source>
</evidence>
<evidence type="ECO:0000256" key="1">
    <source>
        <dbReference type="ARBA" id="ARBA00005422"/>
    </source>
</evidence>
<keyword evidence="5" id="KW-0396">Initiation factor</keyword>
<dbReference type="InterPro" id="IPR005872">
    <property type="entry name" value="SUI1_arc_bac"/>
</dbReference>
<keyword evidence="2" id="KW-0810">Translation regulation</keyword>
<reference evidence="5 6" key="1">
    <citation type="submission" date="2016-12" db="EMBL/GenBank/DDBJ databases">
        <title>Genome sequencing of Methylocaldum marinum.</title>
        <authorList>
            <person name="Takeuchi M."/>
            <person name="Kamagata Y."/>
            <person name="Hiraoka S."/>
            <person name="Oshima K."/>
            <person name="Hattori M."/>
            <person name="Iwasaki W."/>
        </authorList>
    </citation>
    <scope>NUCLEOTIDE SEQUENCE [LARGE SCALE GENOMIC DNA]</scope>
    <source>
        <strain evidence="5 6">S8</strain>
    </source>
</reference>
<name>A0A250L0K2_9GAMM</name>
<dbReference type="SUPFAM" id="SSF55159">
    <property type="entry name" value="eIF1-like"/>
    <property type="match status" value="1"/>
</dbReference>
<keyword evidence="6" id="KW-1185">Reference proteome</keyword>
<evidence type="ECO:0000313" key="6">
    <source>
        <dbReference type="Proteomes" id="UP000266313"/>
    </source>
</evidence>
<accession>A0A250L0K2</accession>
<gene>
    <name evidence="5" type="ORF">sS8_4848</name>
</gene>
<dbReference type="InterPro" id="IPR036877">
    <property type="entry name" value="SUI1_dom_sf"/>
</dbReference>
<evidence type="ECO:0000313" key="5">
    <source>
        <dbReference type="EMBL" id="BBA36771.1"/>
    </source>
</evidence>
<dbReference type="CDD" id="cd11567">
    <property type="entry name" value="YciH_like"/>
    <property type="match status" value="1"/>
</dbReference>